<protein>
    <recommendedName>
        <fullName evidence="2">DUF3168 domain-containing protein</fullName>
    </recommendedName>
</protein>
<name>A0A5T0UID7_CAMJU</name>
<sequence>MKEPNQAIYDELFKTSLALKFDTYPYLPPDVSYPFVYFGEQFGNPLEVKSNVLAGKSRLSIHLYDEHDDRRALTDMSQKLVNEAKKLRQADIYSVGYVSSSTRTLLDNSSAQTLWHIVIEIEFEYLGGINCWCK</sequence>
<gene>
    <name evidence="1" type="ORF">CW563_09065</name>
</gene>
<proteinExistence type="predicted"/>
<accession>A0A5T0UID7</accession>
<feature type="non-terminal residue" evidence="1">
    <location>
        <position position="134"/>
    </location>
</feature>
<comment type="caution">
    <text evidence="1">The sequence shown here is derived from an EMBL/GenBank/DDBJ whole genome shotgun (WGS) entry which is preliminary data.</text>
</comment>
<dbReference type="EMBL" id="AACFVE010000144">
    <property type="protein sequence ID" value="EAK3904219.1"/>
    <property type="molecule type" value="Genomic_DNA"/>
</dbReference>
<dbReference type="Gene3D" id="3.30.2000.30">
    <property type="match status" value="1"/>
</dbReference>
<reference evidence="1" key="1">
    <citation type="submission" date="2018-06" db="EMBL/GenBank/DDBJ databases">
        <authorList>
            <consortium name="PulseNet: The National Subtyping Network for Foodborne Disease Surveillance"/>
            <person name="Tarr C.L."/>
            <person name="Trees E."/>
            <person name="Katz L.S."/>
            <person name="Carleton-Romer H.A."/>
            <person name="Stroika S."/>
            <person name="Kucerova Z."/>
            <person name="Roache K.F."/>
            <person name="Sabol A.L."/>
            <person name="Besser J."/>
            <person name="Gerner-Smidt P."/>
        </authorList>
    </citation>
    <scope>NUCLEOTIDE SEQUENCE</scope>
    <source>
        <strain evidence="1">PNUSAC003301</strain>
    </source>
</reference>
<evidence type="ECO:0000313" key="1">
    <source>
        <dbReference type="EMBL" id="EAK3904219.1"/>
    </source>
</evidence>
<organism evidence="1">
    <name type="scientific">Campylobacter jejuni</name>
    <dbReference type="NCBI Taxonomy" id="197"/>
    <lineage>
        <taxon>Bacteria</taxon>
        <taxon>Pseudomonadati</taxon>
        <taxon>Campylobacterota</taxon>
        <taxon>Epsilonproteobacteria</taxon>
        <taxon>Campylobacterales</taxon>
        <taxon>Campylobacteraceae</taxon>
        <taxon>Campylobacter</taxon>
    </lineage>
</organism>
<dbReference type="InterPro" id="IPR053745">
    <property type="entry name" value="Viral_Tail_Comp_sf"/>
</dbReference>
<evidence type="ECO:0008006" key="2">
    <source>
        <dbReference type="Google" id="ProtNLM"/>
    </source>
</evidence>
<dbReference type="AlphaFoldDB" id="A0A5T0UID7"/>